<dbReference type="EMBL" id="BEYU01000046">
    <property type="protein sequence ID" value="GBG28655.1"/>
    <property type="molecule type" value="Genomic_DNA"/>
</dbReference>
<keyword evidence="3" id="KW-1185">Reference proteome</keyword>
<evidence type="ECO:0000313" key="2">
    <source>
        <dbReference type="EMBL" id="GBG28655.1"/>
    </source>
</evidence>
<feature type="compositionally biased region" description="Basic and acidic residues" evidence="1">
    <location>
        <begin position="15"/>
        <end position="25"/>
    </location>
</feature>
<dbReference type="AlphaFoldDB" id="A0A2R5GDL6"/>
<name>A0A2R5GDL6_9STRA</name>
<evidence type="ECO:0000256" key="1">
    <source>
        <dbReference type="SAM" id="MobiDB-lite"/>
    </source>
</evidence>
<gene>
    <name evidence="2" type="ORF">FCC1311_048762</name>
</gene>
<reference evidence="2 3" key="1">
    <citation type="submission" date="2017-12" db="EMBL/GenBank/DDBJ databases">
        <title>Sequencing, de novo assembly and annotation of complete genome of a new Thraustochytrid species, strain FCC1311.</title>
        <authorList>
            <person name="Sedici K."/>
            <person name="Godart F."/>
            <person name="Aiese Cigliano R."/>
            <person name="Sanseverino W."/>
            <person name="Barakat M."/>
            <person name="Ortet P."/>
            <person name="Marechal E."/>
            <person name="Cagnac O."/>
            <person name="Amato A."/>
        </authorList>
    </citation>
    <scope>NUCLEOTIDE SEQUENCE [LARGE SCALE GENOMIC DNA]</scope>
</reference>
<accession>A0A2R5GDL6</accession>
<sequence>MDRCTQSIVVMPKDPSTRMSDDKRAHGVGGEGGIVELRFVSEPEPPSKESGREAKKLHGAQAGPAQRAASSTSHQHGFVVDRWLSETRRAAENAWGSFEVPAGSMKALRRLKQLPPKSTLETAKNMRNFKSEEIGNLVVRMVEAIIGDTQKSGRVYMGLSMGALNRRQMVISRGETPWMLLAEIVNDVNFAPPARIDCELDPTEHAGNLHQRLLEAEEKCNNILIEHYQKKLMEIEDKLSHLM</sequence>
<dbReference type="Proteomes" id="UP000241890">
    <property type="component" value="Unassembled WGS sequence"/>
</dbReference>
<comment type="caution">
    <text evidence="2">The sequence shown here is derived from an EMBL/GenBank/DDBJ whole genome shotgun (WGS) entry which is preliminary data.</text>
</comment>
<feature type="region of interest" description="Disordered" evidence="1">
    <location>
        <begin position="1"/>
        <end position="76"/>
    </location>
</feature>
<organism evidence="2 3">
    <name type="scientific">Hondaea fermentalgiana</name>
    <dbReference type="NCBI Taxonomy" id="2315210"/>
    <lineage>
        <taxon>Eukaryota</taxon>
        <taxon>Sar</taxon>
        <taxon>Stramenopiles</taxon>
        <taxon>Bigyra</taxon>
        <taxon>Labyrinthulomycetes</taxon>
        <taxon>Thraustochytrida</taxon>
        <taxon>Thraustochytriidae</taxon>
        <taxon>Hondaea</taxon>
    </lineage>
</organism>
<dbReference type="InParanoid" id="A0A2R5GDL6"/>
<protein>
    <submittedName>
        <fullName evidence="2">Uncharacterized protein</fullName>
    </submittedName>
</protein>
<evidence type="ECO:0000313" key="3">
    <source>
        <dbReference type="Proteomes" id="UP000241890"/>
    </source>
</evidence>
<feature type="compositionally biased region" description="Basic and acidic residues" evidence="1">
    <location>
        <begin position="39"/>
        <end position="56"/>
    </location>
</feature>
<proteinExistence type="predicted"/>